<evidence type="ECO:0000313" key="11">
    <source>
        <dbReference type="EMBL" id="GFJ81780.1"/>
    </source>
</evidence>
<dbReference type="GO" id="GO:0005524">
    <property type="term" value="F:ATP binding"/>
    <property type="evidence" value="ECO:0007669"/>
    <property type="project" value="UniProtKB-KW"/>
</dbReference>
<evidence type="ECO:0000256" key="2">
    <source>
        <dbReference type="ARBA" id="ARBA00012438"/>
    </source>
</evidence>
<dbReference type="SUPFAM" id="SSF55874">
    <property type="entry name" value="ATPase domain of HSP90 chaperone/DNA topoisomerase II/histidine kinase"/>
    <property type="match status" value="1"/>
</dbReference>
<dbReference type="GO" id="GO:0046983">
    <property type="term" value="F:protein dimerization activity"/>
    <property type="evidence" value="ECO:0007669"/>
    <property type="project" value="InterPro"/>
</dbReference>
<feature type="transmembrane region" description="Helical" evidence="9">
    <location>
        <begin position="53"/>
        <end position="74"/>
    </location>
</feature>
<keyword evidence="9" id="KW-0472">Membrane</keyword>
<evidence type="ECO:0000256" key="9">
    <source>
        <dbReference type="SAM" id="Phobius"/>
    </source>
</evidence>
<dbReference type="AlphaFoldDB" id="A0A6V8KED0"/>
<keyword evidence="9" id="KW-1133">Transmembrane helix</keyword>
<feature type="transmembrane region" description="Helical" evidence="9">
    <location>
        <begin position="15"/>
        <end position="33"/>
    </location>
</feature>
<dbReference type="Gene3D" id="3.30.565.10">
    <property type="entry name" value="Histidine kinase-like ATPase, C-terminal domain"/>
    <property type="match status" value="1"/>
</dbReference>
<dbReference type="EMBL" id="BLPF01000002">
    <property type="protein sequence ID" value="GFJ81780.1"/>
    <property type="molecule type" value="Genomic_DNA"/>
</dbReference>
<keyword evidence="4" id="KW-0808">Transferase</keyword>
<reference evidence="11 12" key="1">
    <citation type="submission" date="2020-03" db="EMBL/GenBank/DDBJ databases">
        <title>Whole genome shotgun sequence of Phytohabitans houttuyneae NBRC 108639.</title>
        <authorList>
            <person name="Komaki H."/>
            <person name="Tamura T."/>
        </authorList>
    </citation>
    <scope>NUCLEOTIDE SEQUENCE [LARGE SCALE GENOMIC DNA]</scope>
    <source>
        <strain evidence="11 12">NBRC 108639</strain>
    </source>
</reference>
<sequence>MNVPRPAWQDWLPDAAAGLIVAALGLVIAILNYGPYDEYAGPAPLGMVTPARLVALLAVVAVVTGAAVGVSRLAPGAALALVWALAAIHVVVGVPILPTELAIAVVAFGTARWGNTTVVWLSALSVPAGAAVAVLFLAPEIRRLLSGFLDLSALQALGETWQPFAALIGAALLGVPWMAGMVLRVAARARTTVDLASADVARAEADRAQARQIARLREDQAQLAREVHDVVGHSLAVILAQAESGQYLPDGDPAALKTTLANIATSARTSLQSVRQVLTATQEGLAASTPDLDSLIEGLRTSGHGVVSTQTGTPRTMPPELDLIAFRTLQEMVTNAMKHGRRDHPITVERRWPDGDWEATLRISVSNAALAPHRADWTAGQGLTGMRQRVESVGGRLDVDRHEVAGEPRFTATAWIPVREPLS</sequence>
<dbReference type="Pfam" id="PF07730">
    <property type="entry name" value="HisKA_3"/>
    <property type="match status" value="1"/>
</dbReference>
<gene>
    <name evidence="11" type="ORF">Phou_059600</name>
</gene>
<dbReference type="GO" id="GO:0000155">
    <property type="term" value="F:phosphorelay sensor kinase activity"/>
    <property type="evidence" value="ECO:0007669"/>
    <property type="project" value="InterPro"/>
</dbReference>
<feature type="transmembrane region" description="Helical" evidence="9">
    <location>
        <begin position="80"/>
        <end position="106"/>
    </location>
</feature>
<evidence type="ECO:0000256" key="7">
    <source>
        <dbReference type="ARBA" id="ARBA00022840"/>
    </source>
</evidence>
<feature type="transmembrane region" description="Helical" evidence="9">
    <location>
        <begin position="161"/>
        <end position="183"/>
    </location>
</feature>
<keyword evidence="5" id="KW-0547">Nucleotide-binding</keyword>
<dbReference type="InterPro" id="IPR036890">
    <property type="entry name" value="HATPase_C_sf"/>
</dbReference>
<name>A0A6V8KED0_9ACTN</name>
<evidence type="ECO:0000256" key="1">
    <source>
        <dbReference type="ARBA" id="ARBA00000085"/>
    </source>
</evidence>
<evidence type="ECO:0000256" key="4">
    <source>
        <dbReference type="ARBA" id="ARBA00022679"/>
    </source>
</evidence>
<feature type="transmembrane region" description="Helical" evidence="9">
    <location>
        <begin position="118"/>
        <end position="141"/>
    </location>
</feature>
<dbReference type="Proteomes" id="UP000482800">
    <property type="component" value="Unassembled WGS sequence"/>
</dbReference>
<dbReference type="GO" id="GO:0016020">
    <property type="term" value="C:membrane"/>
    <property type="evidence" value="ECO:0007669"/>
    <property type="project" value="InterPro"/>
</dbReference>
<keyword evidence="6 11" id="KW-0418">Kinase</keyword>
<keyword evidence="9" id="KW-0812">Transmembrane</keyword>
<organism evidence="11 12">
    <name type="scientific">Phytohabitans houttuyneae</name>
    <dbReference type="NCBI Taxonomy" id="1076126"/>
    <lineage>
        <taxon>Bacteria</taxon>
        <taxon>Bacillati</taxon>
        <taxon>Actinomycetota</taxon>
        <taxon>Actinomycetes</taxon>
        <taxon>Micromonosporales</taxon>
        <taxon>Micromonosporaceae</taxon>
    </lineage>
</organism>
<evidence type="ECO:0000256" key="6">
    <source>
        <dbReference type="ARBA" id="ARBA00022777"/>
    </source>
</evidence>
<dbReference type="Gene3D" id="1.20.5.1930">
    <property type="match status" value="1"/>
</dbReference>
<dbReference type="InterPro" id="IPR050482">
    <property type="entry name" value="Sensor_HK_TwoCompSys"/>
</dbReference>
<evidence type="ECO:0000313" key="12">
    <source>
        <dbReference type="Proteomes" id="UP000482800"/>
    </source>
</evidence>
<accession>A0A6V8KED0</accession>
<keyword evidence="3" id="KW-0597">Phosphoprotein</keyword>
<proteinExistence type="predicted"/>
<dbReference type="InterPro" id="IPR011712">
    <property type="entry name" value="Sig_transdc_His_kin_sub3_dim/P"/>
</dbReference>
<keyword evidence="7" id="KW-0067">ATP-binding</keyword>
<keyword evidence="12" id="KW-1185">Reference proteome</keyword>
<dbReference type="PANTHER" id="PTHR24421">
    <property type="entry name" value="NITRATE/NITRITE SENSOR PROTEIN NARX-RELATED"/>
    <property type="match status" value="1"/>
</dbReference>
<protein>
    <recommendedName>
        <fullName evidence="2">histidine kinase</fullName>
        <ecNumber evidence="2">2.7.13.3</ecNumber>
    </recommendedName>
</protein>
<evidence type="ECO:0000256" key="5">
    <source>
        <dbReference type="ARBA" id="ARBA00022741"/>
    </source>
</evidence>
<comment type="catalytic activity">
    <reaction evidence="1">
        <text>ATP + protein L-histidine = ADP + protein N-phospho-L-histidine.</text>
        <dbReference type="EC" id="2.7.13.3"/>
    </reaction>
</comment>
<evidence type="ECO:0000256" key="8">
    <source>
        <dbReference type="ARBA" id="ARBA00023012"/>
    </source>
</evidence>
<dbReference type="EC" id="2.7.13.3" evidence="2"/>
<feature type="domain" description="Signal transduction histidine kinase subgroup 3 dimerisation and phosphoacceptor" evidence="10">
    <location>
        <begin position="221"/>
        <end position="282"/>
    </location>
</feature>
<evidence type="ECO:0000256" key="3">
    <source>
        <dbReference type="ARBA" id="ARBA00022553"/>
    </source>
</evidence>
<reference evidence="11 12" key="2">
    <citation type="submission" date="2020-03" db="EMBL/GenBank/DDBJ databases">
        <authorList>
            <person name="Ichikawa N."/>
            <person name="Kimura A."/>
            <person name="Kitahashi Y."/>
            <person name="Uohara A."/>
        </authorList>
    </citation>
    <scope>NUCLEOTIDE SEQUENCE [LARGE SCALE GENOMIC DNA]</scope>
    <source>
        <strain evidence="11 12">NBRC 108639</strain>
    </source>
</reference>
<dbReference type="PANTHER" id="PTHR24421:SF10">
    <property type="entry name" value="NITRATE_NITRITE SENSOR PROTEIN NARQ"/>
    <property type="match status" value="1"/>
</dbReference>
<comment type="caution">
    <text evidence="11">The sequence shown here is derived from an EMBL/GenBank/DDBJ whole genome shotgun (WGS) entry which is preliminary data.</text>
</comment>
<keyword evidence="8" id="KW-0902">Two-component regulatory system</keyword>
<evidence type="ECO:0000259" key="10">
    <source>
        <dbReference type="Pfam" id="PF07730"/>
    </source>
</evidence>
<dbReference type="RefSeq" id="WP_173061442.1">
    <property type="nucleotide sequence ID" value="NZ_BAABGO010000022.1"/>
</dbReference>